<feature type="compositionally biased region" description="Polar residues" evidence="5">
    <location>
        <begin position="350"/>
        <end position="361"/>
    </location>
</feature>
<protein>
    <submittedName>
        <fullName evidence="7">Serine/threonine protein kinase</fullName>
    </submittedName>
</protein>
<accession>A0ABV0KQB1</accession>
<evidence type="ECO:0000256" key="1">
    <source>
        <dbReference type="ARBA" id="ARBA00022574"/>
    </source>
</evidence>
<dbReference type="Proteomes" id="UP001476950">
    <property type="component" value="Unassembled WGS sequence"/>
</dbReference>
<dbReference type="CDD" id="cd00200">
    <property type="entry name" value="WD40"/>
    <property type="match status" value="1"/>
</dbReference>
<dbReference type="Gene3D" id="1.10.510.10">
    <property type="entry name" value="Transferase(Phosphotransferase) domain 1"/>
    <property type="match status" value="1"/>
</dbReference>
<dbReference type="GO" id="GO:0004674">
    <property type="term" value="F:protein serine/threonine kinase activity"/>
    <property type="evidence" value="ECO:0007669"/>
    <property type="project" value="UniProtKB-KW"/>
</dbReference>
<feature type="repeat" description="WD" evidence="3">
    <location>
        <begin position="487"/>
        <end position="528"/>
    </location>
</feature>
<feature type="repeat" description="WD" evidence="3">
    <location>
        <begin position="529"/>
        <end position="570"/>
    </location>
</feature>
<comment type="caution">
    <text evidence="7">The sequence shown here is derived from an EMBL/GenBank/DDBJ whole genome shotgun (WGS) entry which is preliminary data.</text>
</comment>
<feature type="repeat" description="WD" evidence="3">
    <location>
        <begin position="656"/>
        <end position="690"/>
    </location>
</feature>
<dbReference type="PROSITE" id="PS00678">
    <property type="entry name" value="WD_REPEATS_1"/>
    <property type="match status" value="3"/>
</dbReference>
<feature type="compositionally biased region" description="Low complexity" evidence="5">
    <location>
        <begin position="314"/>
        <end position="349"/>
    </location>
</feature>
<dbReference type="InterPro" id="IPR015943">
    <property type="entry name" value="WD40/YVTN_repeat-like_dom_sf"/>
</dbReference>
<dbReference type="SMART" id="SM00320">
    <property type="entry name" value="WD40"/>
    <property type="match status" value="7"/>
</dbReference>
<evidence type="ECO:0000256" key="2">
    <source>
        <dbReference type="ARBA" id="ARBA00022737"/>
    </source>
</evidence>
<name>A0ABV0KQB1_9CYAN</name>
<feature type="repeat" description="WD" evidence="3">
    <location>
        <begin position="614"/>
        <end position="655"/>
    </location>
</feature>
<dbReference type="RefSeq" id="WP_190447236.1">
    <property type="nucleotide sequence ID" value="NZ_JAMPLM010000033.1"/>
</dbReference>
<dbReference type="EMBL" id="JAMPLM010000033">
    <property type="protein sequence ID" value="MEP1061419.1"/>
    <property type="molecule type" value="Genomic_DNA"/>
</dbReference>
<keyword evidence="2" id="KW-0677">Repeat</keyword>
<dbReference type="InterPro" id="IPR036322">
    <property type="entry name" value="WD40_repeat_dom_sf"/>
</dbReference>
<feature type="repeat" description="WD" evidence="3">
    <location>
        <begin position="445"/>
        <end position="486"/>
    </location>
</feature>
<keyword evidence="1 3" id="KW-0853">WD repeat</keyword>
<dbReference type="SUPFAM" id="SSF50978">
    <property type="entry name" value="WD40 repeat-like"/>
    <property type="match status" value="1"/>
</dbReference>
<dbReference type="PANTHER" id="PTHR19879:SF9">
    <property type="entry name" value="TRANSCRIPTION INITIATION FACTOR TFIID SUBUNIT 5"/>
    <property type="match status" value="1"/>
</dbReference>
<keyword evidence="8" id="KW-1185">Reference proteome</keyword>
<dbReference type="Gene3D" id="2.130.10.10">
    <property type="entry name" value="YVTN repeat-like/Quinoprotein amine dehydrogenase"/>
    <property type="match status" value="3"/>
</dbReference>
<dbReference type="InterPro" id="IPR011009">
    <property type="entry name" value="Kinase-like_dom_sf"/>
</dbReference>
<keyword evidence="7" id="KW-0723">Serine/threonine-protein kinase</keyword>
<feature type="repeat" description="WD" evidence="3">
    <location>
        <begin position="403"/>
        <end position="444"/>
    </location>
</feature>
<dbReference type="SUPFAM" id="SSF56112">
    <property type="entry name" value="Protein kinase-like (PK-like)"/>
    <property type="match status" value="1"/>
</dbReference>
<feature type="repeat" description="WD" evidence="3">
    <location>
        <begin position="572"/>
        <end position="613"/>
    </location>
</feature>
<evidence type="ECO:0000256" key="4">
    <source>
        <dbReference type="PROSITE-ProRule" id="PRU10141"/>
    </source>
</evidence>
<dbReference type="InterPro" id="IPR020472">
    <property type="entry name" value="WD40_PAC1"/>
</dbReference>
<sequence length="690" mass="74418">MTCCLNPDCQQPQNADDVEFCLSCGTKLTVLLRGRYRVMRPIGQGGFGRTYLALDDDRLKARCVIKQFSPQIQGTKSLEKAVKLFEQEAVRLYELGEHPQIPALLAYFEHDKRLYLVQQFIEGNTLLQELSQNGVFIEQRIREVLAGILPILKFVHDHQVIHRDITPSNIIRRKFDNKLVLIDFGVAKLLSVEASNQPGTKIGTEGYAPIEQLRSGKAYPASDIYSLGATCLFLMTQVKPEDLYDPLEGRWLWRERLREKGRAISEPIAQILDKMLKDLVSERYPSAAAVMKDLRTALSSPPLVASSIGGAMRSSGVANASSPSSSASRSANRSPVSQPSVGQPSVGQPNLSRPNVSQPGANQVHAAGALPSKPPVSRAPVSKAPLSRQPVSGSQQWHCLHTLTGHSRWVTAVAISADGSTIASGGLDDSIKVWDRSTGELLRTLTGHHKPINCLSISPDGQTLVSGSDDDTVRLWHLASGNLLRSLTGHTRDVSSVVISTDGQLLASGSEDRTVRLWNLATGEMLRAFSGLAGMVRSVALSPNGQFLVSGGLDNQIKLWSLKTNEPVRTLPNGHFNSVNAVVIAPDGKTLVSASKDKTIKVWDLTAGAVVRNLAGHMDSVNAIAMSGDGKFLASGSSDTTIRLWNLETGTLSGSLTEHISAVNAVALTADGKFLVSGSSDSKVKVWQLG</sequence>
<feature type="binding site" evidence="4">
    <location>
        <position position="66"/>
    </location>
    <ligand>
        <name>ATP</name>
        <dbReference type="ChEBI" id="CHEBI:30616"/>
    </ligand>
</feature>
<evidence type="ECO:0000313" key="8">
    <source>
        <dbReference type="Proteomes" id="UP001476950"/>
    </source>
</evidence>
<dbReference type="PANTHER" id="PTHR19879">
    <property type="entry name" value="TRANSCRIPTION INITIATION FACTOR TFIID"/>
    <property type="match status" value="1"/>
</dbReference>
<keyword evidence="7" id="KW-0808">Transferase</keyword>
<dbReference type="PRINTS" id="PR00320">
    <property type="entry name" value="GPROTEINBRPT"/>
</dbReference>
<evidence type="ECO:0000259" key="6">
    <source>
        <dbReference type="PROSITE" id="PS50011"/>
    </source>
</evidence>
<dbReference type="NCBIfam" id="NF045510">
    <property type="entry name" value="4Cys_prefix_kin"/>
    <property type="match status" value="1"/>
</dbReference>
<keyword evidence="4" id="KW-0067">ATP-binding</keyword>
<dbReference type="Gene3D" id="3.30.200.20">
    <property type="entry name" value="Phosphorylase Kinase, domain 1"/>
    <property type="match status" value="1"/>
</dbReference>
<dbReference type="InterPro" id="IPR000719">
    <property type="entry name" value="Prot_kinase_dom"/>
</dbReference>
<organism evidence="7 8">
    <name type="scientific">Stenomitos frigidus AS-A4</name>
    <dbReference type="NCBI Taxonomy" id="2933935"/>
    <lineage>
        <taxon>Bacteria</taxon>
        <taxon>Bacillati</taxon>
        <taxon>Cyanobacteriota</taxon>
        <taxon>Cyanophyceae</taxon>
        <taxon>Leptolyngbyales</taxon>
        <taxon>Leptolyngbyaceae</taxon>
        <taxon>Stenomitos</taxon>
    </lineage>
</organism>
<keyword evidence="4" id="KW-0547">Nucleotide-binding</keyword>
<reference evidence="7 8" key="1">
    <citation type="submission" date="2022-04" db="EMBL/GenBank/DDBJ databases">
        <title>Positive selection, recombination, and allopatry shape intraspecific diversity of widespread and dominant cyanobacteria.</title>
        <authorList>
            <person name="Wei J."/>
            <person name="Shu W."/>
            <person name="Hu C."/>
        </authorList>
    </citation>
    <scope>NUCLEOTIDE SEQUENCE [LARGE SCALE GENOMIC DNA]</scope>
    <source>
        <strain evidence="7 8">AS-A4</strain>
    </source>
</reference>
<evidence type="ECO:0000256" key="5">
    <source>
        <dbReference type="SAM" id="MobiDB-lite"/>
    </source>
</evidence>
<dbReference type="PROSITE" id="PS50011">
    <property type="entry name" value="PROTEIN_KINASE_DOM"/>
    <property type="match status" value="1"/>
</dbReference>
<dbReference type="InterPro" id="IPR019775">
    <property type="entry name" value="WD40_repeat_CS"/>
</dbReference>
<dbReference type="PROSITE" id="PS50082">
    <property type="entry name" value="WD_REPEATS_2"/>
    <property type="match status" value="7"/>
</dbReference>
<feature type="region of interest" description="Disordered" evidence="5">
    <location>
        <begin position="314"/>
        <end position="392"/>
    </location>
</feature>
<dbReference type="CDD" id="cd14014">
    <property type="entry name" value="STKc_PknB_like"/>
    <property type="match status" value="1"/>
</dbReference>
<dbReference type="InterPro" id="IPR017441">
    <property type="entry name" value="Protein_kinase_ATP_BS"/>
</dbReference>
<gene>
    <name evidence="7" type="ORF">NDI38_23600</name>
</gene>
<dbReference type="PROSITE" id="PS50294">
    <property type="entry name" value="WD_REPEATS_REGION"/>
    <property type="match status" value="7"/>
</dbReference>
<dbReference type="Pfam" id="PF00400">
    <property type="entry name" value="WD40"/>
    <property type="match status" value="7"/>
</dbReference>
<evidence type="ECO:0000313" key="7">
    <source>
        <dbReference type="EMBL" id="MEP1061419.1"/>
    </source>
</evidence>
<dbReference type="PROSITE" id="PS00107">
    <property type="entry name" value="PROTEIN_KINASE_ATP"/>
    <property type="match status" value="1"/>
</dbReference>
<proteinExistence type="predicted"/>
<keyword evidence="7" id="KW-0418">Kinase</keyword>
<feature type="domain" description="Protein kinase" evidence="6">
    <location>
        <begin position="36"/>
        <end position="298"/>
    </location>
</feature>
<dbReference type="InterPro" id="IPR001680">
    <property type="entry name" value="WD40_rpt"/>
</dbReference>
<evidence type="ECO:0000256" key="3">
    <source>
        <dbReference type="PROSITE-ProRule" id="PRU00221"/>
    </source>
</evidence>
<dbReference type="Pfam" id="PF00069">
    <property type="entry name" value="Pkinase"/>
    <property type="match status" value="1"/>
</dbReference>